<dbReference type="PROSITE" id="PS50921">
    <property type="entry name" value="ANTAR"/>
    <property type="match status" value="1"/>
</dbReference>
<dbReference type="EMBL" id="CP008947">
    <property type="protein sequence ID" value="AII03720.1"/>
    <property type="molecule type" value="Genomic_DNA"/>
</dbReference>
<dbReference type="GO" id="GO:0003723">
    <property type="term" value="F:RNA binding"/>
    <property type="evidence" value="ECO:0007669"/>
    <property type="project" value="InterPro"/>
</dbReference>
<protein>
    <submittedName>
        <fullName evidence="2">Antitermination regulator</fullName>
    </submittedName>
</protein>
<feature type="domain" description="ANTAR" evidence="1">
    <location>
        <begin position="22"/>
        <end position="83"/>
    </location>
</feature>
<dbReference type="Proteomes" id="UP000028488">
    <property type="component" value="Chromosome"/>
</dbReference>
<dbReference type="SMART" id="SM01012">
    <property type="entry name" value="ANTAR"/>
    <property type="match status" value="1"/>
</dbReference>
<dbReference type="Gene3D" id="1.10.10.10">
    <property type="entry name" value="Winged helix-like DNA-binding domain superfamily/Winged helix DNA-binding domain"/>
    <property type="match status" value="1"/>
</dbReference>
<dbReference type="AlphaFoldDB" id="A0A076EBR7"/>
<evidence type="ECO:0000313" key="2">
    <source>
        <dbReference type="EMBL" id="AII03720.1"/>
    </source>
</evidence>
<name>A0A076EBR7_RHOOP</name>
<proteinExistence type="predicted"/>
<reference evidence="2 3" key="1">
    <citation type="submission" date="2014-07" db="EMBL/GenBank/DDBJ databases">
        <title>Genome Sequence of Rhodococcus opacus Strain R7, a Biodegrader of Mono- and Polycyclic Aromatic Hydrocarbons.</title>
        <authorList>
            <person name="Di Gennaro P."/>
            <person name="Zampolli J."/>
            <person name="Presti I."/>
            <person name="Cappelletti M."/>
            <person name="D'Ursi P."/>
            <person name="Orro A."/>
            <person name="Mezzelani A."/>
            <person name="Milanesi L."/>
        </authorList>
    </citation>
    <scope>NUCLEOTIDE SEQUENCE [LARGE SCALE GENOMIC DNA]</scope>
    <source>
        <strain evidence="2 3">R7</strain>
    </source>
</reference>
<evidence type="ECO:0000313" key="3">
    <source>
        <dbReference type="Proteomes" id="UP000028488"/>
    </source>
</evidence>
<evidence type="ECO:0000259" key="1">
    <source>
        <dbReference type="PROSITE" id="PS50921"/>
    </source>
</evidence>
<dbReference type="eggNOG" id="ENOG5032ET2">
    <property type="taxonomic scope" value="Bacteria"/>
</dbReference>
<dbReference type="InterPro" id="IPR036388">
    <property type="entry name" value="WH-like_DNA-bd_sf"/>
</dbReference>
<dbReference type="InterPro" id="IPR005561">
    <property type="entry name" value="ANTAR"/>
</dbReference>
<dbReference type="Pfam" id="PF03861">
    <property type="entry name" value="ANTAR"/>
    <property type="match status" value="1"/>
</dbReference>
<organism evidence="2 3">
    <name type="scientific">Rhodococcus opacus</name>
    <name type="common">Nocardia opaca</name>
    <dbReference type="NCBI Taxonomy" id="37919"/>
    <lineage>
        <taxon>Bacteria</taxon>
        <taxon>Bacillati</taxon>
        <taxon>Actinomycetota</taxon>
        <taxon>Actinomycetes</taxon>
        <taxon>Mycobacteriales</taxon>
        <taxon>Nocardiaceae</taxon>
        <taxon>Rhodococcus</taxon>
    </lineage>
</organism>
<accession>A0A076EBR7</accession>
<dbReference type="RefSeq" id="WP_037233711.1">
    <property type="nucleotide sequence ID" value="NZ_CP008947.1"/>
</dbReference>
<gene>
    <name evidence="2" type="ORF">EP51_03465</name>
</gene>
<sequence length="115" mass="12672">MTAPTHQRRTTIKEITVSNDVLEAAPPAHSIPHRHPDGREVLATAKGILIATRGYGDAEAFEELLDVSRHHHVSVMRAAKSLVELATRRQPCPSVTTPAPSYALEFTEWTTLLAR</sequence>